<feature type="transmembrane region" description="Helical" evidence="7">
    <location>
        <begin position="318"/>
        <end position="343"/>
    </location>
</feature>
<dbReference type="Gene3D" id="3.60.60.30">
    <property type="match status" value="1"/>
</dbReference>
<evidence type="ECO:0000313" key="8">
    <source>
        <dbReference type="EMBL" id="KAJ0397666.1"/>
    </source>
</evidence>
<evidence type="ECO:0000256" key="2">
    <source>
        <dbReference type="ARBA" id="ARBA00022729"/>
    </source>
</evidence>
<gene>
    <name evidence="8" type="ORF">P43SY_007739</name>
</gene>
<keyword evidence="2" id="KW-0732">Signal</keyword>
<evidence type="ECO:0000313" key="9">
    <source>
        <dbReference type="Proteomes" id="UP001209570"/>
    </source>
</evidence>
<accession>A0AAD5Q562</accession>
<evidence type="ECO:0000256" key="3">
    <source>
        <dbReference type="ARBA" id="ARBA00022801"/>
    </source>
</evidence>
<dbReference type="GO" id="GO:0009395">
    <property type="term" value="P:phospholipid catabolic process"/>
    <property type="evidence" value="ECO:0007669"/>
    <property type="project" value="TreeGrafter"/>
</dbReference>
<evidence type="ECO:0000256" key="1">
    <source>
        <dbReference type="ARBA" id="ARBA00007835"/>
    </source>
</evidence>
<evidence type="ECO:0000256" key="5">
    <source>
        <dbReference type="ARBA" id="ARBA00023098"/>
    </source>
</evidence>
<dbReference type="Proteomes" id="UP001209570">
    <property type="component" value="Unassembled WGS sequence"/>
</dbReference>
<feature type="transmembrane region" description="Helical" evidence="7">
    <location>
        <begin position="235"/>
        <end position="256"/>
    </location>
</feature>
<keyword evidence="4" id="KW-0442">Lipid degradation</keyword>
<dbReference type="GO" id="GO:0004620">
    <property type="term" value="F:phospholipase activity"/>
    <property type="evidence" value="ECO:0007669"/>
    <property type="project" value="InterPro"/>
</dbReference>
<feature type="transmembrane region" description="Helical" evidence="7">
    <location>
        <begin position="1395"/>
        <end position="1413"/>
    </location>
</feature>
<dbReference type="InterPro" id="IPR007000">
    <property type="entry name" value="PLipase_B-like"/>
</dbReference>
<feature type="transmembrane region" description="Helical" evidence="7">
    <location>
        <begin position="1494"/>
        <end position="1517"/>
    </location>
</feature>
<evidence type="ECO:0000256" key="6">
    <source>
        <dbReference type="ARBA" id="ARBA00023180"/>
    </source>
</evidence>
<feature type="transmembrane region" description="Helical" evidence="7">
    <location>
        <begin position="1324"/>
        <end position="1345"/>
    </location>
</feature>
<feature type="transmembrane region" description="Helical" evidence="7">
    <location>
        <begin position="1649"/>
        <end position="1667"/>
    </location>
</feature>
<feature type="transmembrane region" description="Helical" evidence="7">
    <location>
        <begin position="425"/>
        <end position="443"/>
    </location>
</feature>
<keyword evidence="7" id="KW-0812">Transmembrane</keyword>
<feature type="transmembrane region" description="Helical" evidence="7">
    <location>
        <begin position="654"/>
        <end position="672"/>
    </location>
</feature>
<dbReference type="Pfam" id="PF04916">
    <property type="entry name" value="Phospholip_B"/>
    <property type="match status" value="1"/>
</dbReference>
<dbReference type="PANTHER" id="PTHR12370">
    <property type="entry name" value="PHOSPHOLIPASE B-RELATED"/>
    <property type="match status" value="1"/>
</dbReference>
<keyword evidence="7" id="KW-1133">Transmembrane helix</keyword>
<dbReference type="GO" id="GO:0005576">
    <property type="term" value="C:extracellular region"/>
    <property type="evidence" value="ECO:0007669"/>
    <property type="project" value="TreeGrafter"/>
</dbReference>
<evidence type="ECO:0000256" key="7">
    <source>
        <dbReference type="SAM" id="Phobius"/>
    </source>
</evidence>
<feature type="transmembrane region" description="Helical" evidence="7">
    <location>
        <begin position="383"/>
        <end position="404"/>
    </location>
</feature>
<dbReference type="PANTHER" id="PTHR12370:SF3">
    <property type="entry name" value="PHOSPHOLIPASE B-LIKE 2-RELATED"/>
    <property type="match status" value="1"/>
</dbReference>
<dbReference type="EMBL" id="JAKCXM010000242">
    <property type="protein sequence ID" value="KAJ0397666.1"/>
    <property type="molecule type" value="Genomic_DNA"/>
</dbReference>
<protein>
    <recommendedName>
        <fullName evidence="10">Phospholipase B-like</fullName>
    </recommendedName>
</protein>
<comment type="similarity">
    <text evidence="1">Belongs to the phospholipase B-like family.</text>
</comment>
<keyword evidence="7" id="KW-0472">Membrane</keyword>
<keyword evidence="3" id="KW-0378">Hydrolase</keyword>
<organism evidence="8 9">
    <name type="scientific">Pythium insidiosum</name>
    <name type="common">Pythiosis disease agent</name>
    <dbReference type="NCBI Taxonomy" id="114742"/>
    <lineage>
        <taxon>Eukaryota</taxon>
        <taxon>Sar</taxon>
        <taxon>Stramenopiles</taxon>
        <taxon>Oomycota</taxon>
        <taxon>Peronosporomycetes</taxon>
        <taxon>Pythiales</taxon>
        <taxon>Pythiaceae</taxon>
        <taxon>Pythium</taxon>
    </lineage>
</organism>
<comment type="caution">
    <text evidence="8">The sequence shown here is derived from an EMBL/GenBank/DDBJ whole genome shotgun (WGS) entry which is preliminary data.</text>
</comment>
<feature type="transmembrane region" description="Helical" evidence="7">
    <location>
        <begin position="43"/>
        <end position="65"/>
    </location>
</feature>
<keyword evidence="6" id="KW-0325">Glycoprotein</keyword>
<feature type="transmembrane region" description="Helical" evidence="7">
    <location>
        <begin position="1365"/>
        <end position="1388"/>
    </location>
</feature>
<evidence type="ECO:0008006" key="10">
    <source>
        <dbReference type="Google" id="ProtNLM"/>
    </source>
</evidence>
<keyword evidence="5" id="KW-0443">Lipid metabolism</keyword>
<feature type="transmembrane region" description="Helical" evidence="7">
    <location>
        <begin position="284"/>
        <end position="306"/>
    </location>
</feature>
<keyword evidence="9" id="KW-1185">Reference proteome</keyword>
<name>A0AAD5Q562_PYTIN</name>
<evidence type="ECO:0000256" key="4">
    <source>
        <dbReference type="ARBA" id="ARBA00022963"/>
    </source>
</evidence>
<feature type="transmembrane region" description="Helical" evidence="7">
    <location>
        <begin position="692"/>
        <end position="711"/>
    </location>
</feature>
<sequence length="1727" mass="192544">MVKWSLRRVGHQLGEFSEEVAVSGVEIAASMYQTTLMQNTPTVLTTAVIIGVDVLQGLLMIRLFMDKTTTFSGVQQREVTRRALELLSQHAVTAADLLERDSSRPGLSSVSVVPGSLNGKTQDVVIVHQALEIAQIAENILLTEYCEVMLPVINGLFLVLVSPHRSTRFNPTLCQFYYYPSRLPHALQNLVVYSSLQGLTVVLMMVIMRRRYRLSSLSHLAFVLERHVWSVQGKLLVWLPIFFYFSVVHFGVRSAFRRHPHRRYTVSKFMALQAYAQRTTAWRLAAVLVLYPLPCLSLAVASGLIPLQEPALGISRNWGFLVQSTLGCFVVGVGTMVMAFASVQVLHSAVAMREVVAIGVLTALQVSAAHYLLASLWRFPVPFMMAVMVWPECVSLVLASVLVLRSRLIGPDPSLRQAIGLSVPPVFLQVTQVIVYPSLTALFKGVSEWQQLLLTLALPILKFVVKKALRRAARFLGEFSEEVAVSGVEIAASMYQTTLMQNAPTFLTTAVIIGVDVAHGLLLVRLFMDKSGAEIASQRRELFAQAVQLVSSGHVTETDLVVRRPTARPSQRFIAVQPNQPKQKSDNVRVVLHALEIAQVAESILLTEYCEVALPVVNGVFLWLVSPLHSSRFNPTVCAYYYAPARLHRVLRNLALYSALQGLTVVMMVLVMRKRYRLSPLAHLSFVLERHVWSLQGKLLVWLSVFFYFPTVHYGTDFEFKFDFEKILQESDGVIESVEPVASTSDQITSVYVFEDTQTGGIQVEYENTTTDTTQLLAWASFNDSLDAIGWSQLNVETTSVVGDGLHYRRVMYAAGVAEGMLTHHRIDQHFHNIFESFFPNDDAADRRNVHRLHRFLQQTREWMDRQIKIHDLDPFLPDAAYWDAVSGVLQQFDGLVAGYQRASQANKTLSKIDLMLLNSNGDLLDLIPVVERAARREAAQEGQVLTTNPVTDALYMFLKKLKCSALVRLLPDRSDVVWGHATWETYAAMNRVFKHINVPLPPSSASSTVSQPRRRVSMSSSPAALSSIDDWYLTDAGLGVLETTNGVFNEKLYDAVTPHAVPCWVRSVVATRLATDGPSWASTFANHNSGTYNNQWMVVDTKRFTPGHGFEANGFMVLEQLPGYIEVQDMSSHINAFGYWASYNVPYFDTVYARSGYLNASLSSNDSESWSYTNCSRARIFQRDAPTVSTIGDLKRLLRLNRWRSDPLSQGDPAHAIAARYDLESESSRMFAIDGAIDAKVTSITKAQRLECDAEAGPTHDDNPVFEWTPALSALSKHRGHPQRFAFGFERVRVAISPNRERRYTASKFQALHAYTHVSNLRLAAVLLLYPLPSLTAAVLPALFPLNDLRWPASRQWGFALHYTYISFIGSIGTIVGALATVGALHVVISIKEIVMIATLAALQTSVALYTLSSTWRFPVPFMMAITICPWGVSASQQLLLTLALPLMKLAIKTMLRRAGHRLGEFSEEIAVGGVEIAASMYQTAIMKNAPTAVAIIVIIIGMDALHGLVGIWLFMDKPIQETTRQRHEIVSHALRLLSGREVLEADLESGGLSMSASPPAAISSSLAPVLPQQCNQNVENVHVVLQALQIAQAAESILLTEYLEVILPVVNGFFLAVVSRFDSSRYNPTLCAFHYFPTRLHDAIRGLAAYAALQSLTVVMMMVVMRKRYRLSSFAQLAFVLERHVWSLQGKLLVWLPLYLHFSLVHYGMDFTLEFDFQKLLTEAC</sequence>
<proteinExistence type="inferred from homology"/>
<reference evidence="8" key="1">
    <citation type="submission" date="2021-12" db="EMBL/GenBank/DDBJ databases">
        <title>Prjna785345.</title>
        <authorList>
            <person name="Rujirawat T."/>
            <person name="Krajaejun T."/>
        </authorList>
    </citation>
    <scope>NUCLEOTIDE SEQUENCE</scope>
    <source>
        <strain evidence="8">Pi057C3</strain>
    </source>
</reference>
<feature type="transmembrane region" description="Helical" evidence="7">
    <location>
        <begin position="190"/>
        <end position="208"/>
    </location>
</feature>
<feature type="transmembrane region" description="Helical" evidence="7">
    <location>
        <begin position="355"/>
        <end position="377"/>
    </location>
</feature>